<keyword evidence="7" id="KW-1185">Reference proteome</keyword>
<dbReference type="EMBL" id="MU853560">
    <property type="protein sequence ID" value="KAK4146638.1"/>
    <property type="molecule type" value="Genomic_DNA"/>
</dbReference>
<evidence type="ECO:0000256" key="4">
    <source>
        <dbReference type="ARBA" id="ARBA00023136"/>
    </source>
</evidence>
<dbReference type="RefSeq" id="XP_062640009.1">
    <property type="nucleotide sequence ID" value="XM_062782964.1"/>
</dbReference>
<keyword evidence="2 5" id="KW-0812">Transmembrane</keyword>
<comment type="subcellular location">
    <subcellularLocation>
        <location evidence="1">Membrane</location>
        <topology evidence="1">Multi-pass membrane protein</topology>
    </subcellularLocation>
</comment>
<dbReference type="GO" id="GO:0016020">
    <property type="term" value="C:membrane"/>
    <property type="evidence" value="ECO:0007669"/>
    <property type="project" value="UniProtKB-SubCell"/>
</dbReference>
<sequence length="333" mass="37786">MESGEYVKGSVYFYAPNKGAPVFFAIVFALSGAYHTYQTIHYKSWRLTGLYVFCALLFTVGFVIRELGAFDYEDLIKFIISTCLIYAAPPLLELSNYNVLGRILYYAPYHSPIHPGRVISTFAFISFVIEVLNGNGVAYSANQSLAASQQDLGRNLLKTALVLQLVVLALFVLLAATFHHRCLRAGLRNPNLLNALYTLYASTALLTVRTIFRVAEYWSISQHDFWKPGGIDVNTLSPALRYEWFFWVFECSLMLVNHVLMNVRHPRKYLPQSTKTYLSLEDGVTEVRGPGYKDGRPFVVTLLDPFDIWGLVKGKGKEKEKQFWERGDVESQA</sequence>
<evidence type="ECO:0000256" key="3">
    <source>
        <dbReference type="ARBA" id="ARBA00022989"/>
    </source>
</evidence>
<dbReference type="GeneID" id="87819577"/>
<feature type="transmembrane region" description="Helical" evidence="5">
    <location>
        <begin position="161"/>
        <end position="180"/>
    </location>
</feature>
<evidence type="ECO:0000256" key="1">
    <source>
        <dbReference type="ARBA" id="ARBA00004141"/>
    </source>
</evidence>
<dbReference type="AlphaFoldDB" id="A0AAN6V855"/>
<accession>A0AAN6V855</accession>
<feature type="transmembrane region" description="Helical" evidence="5">
    <location>
        <begin position="20"/>
        <end position="37"/>
    </location>
</feature>
<proteinExistence type="predicted"/>
<feature type="transmembrane region" description="Helical" evidence="5">
    <location>
        <begin position="76"/>
        <end position="97"/>
    </location>
</feature>
<evidence type="ECO:0000313" key="6">
    <source>
        <dbReference type="EMBL" id="KAK4146638.1"/>
    </source>
</evidence>
<feature type="transmembrane region" description="Helical" evidence="5">
    <location>
        <begin position="44"/>
        <end position="64"/>
    </location>
</feature>
<keyword evidence="3 5" id="KW-1133">Transmembrane helix</keyword>
<evidence type="ECO:0000256" key="5">
    <source>
        <dbReference type="SAM" id="Phobius"/>
    </source>
</evidence>
<name>A0AAN6V855_9PEZI</name>
<dbReference type="Pfam" id="PF04479">
    <property type="entry name" value="RTA1"/>
    <property type="match status" value="1"/>
</dbReference>
<dbReference type="InterPro" id="IPR007568">
    <property type="entry name" value="RTA1"/>
</dbReference>
<reference evidence="6" key="1">
    <citation type="journal article" date="2023" name="Mol. Phylogenet. Evol.">
        <title>Genome-scale phylogeny and comparative genomics of the fungal order Sordariales.</title>
        <authorList>
            <person name="Hensen N."/>
            <person name="Bonometti L."/>
            <person name="Westerberg I."/>
            <person name="Brannstrom I.O."/>
            <person name="Guillou S."/>
            <person name="Cros-Aarteil S."/>
            <person name="Calhoun S."/>
            <person name="Haridas S."/>
            <person name="Kuo A."/>
            <person name="Mondo S."/>
            <person name="Pangilinan J."/>
            <person name="Riley R."/>
            <person name="LaButti K."/>
            <person name="Andreopoulos B."/>
            <person name="Lipzen A."/>
            <person name="Chen C."/>
            <person name="Yan M."/>
            <person name="Daum C."/>
            <person name="Ng V."/>
            <person name="Clum A."/>
            <person name="Steindorff A."/>
            <person name="Ohm R.A."/>
            <person name="Martin F."/>
            <person name="Silar P."/>
            <person name="Natvig D.O."/>
            <person name="Lalanne C."/>
            <person name="Gautier V."/>
            <person name="Ament-Velasquez S.L."/>
            <person name="Kruys A."/>
            <person name="Hutchinson M.I."/>
            <person name="Powell A.J."/>
            <person name="Barry K."/>
            <person name="Miller A.N."/>
            <person name="Grigoriev I.V."/>
            <person name="Debuchy R."/>
            <person name="Gladieux P."/>
            <person name="Hiltunen Thoren M."/>
            <person name="Johannesson H."/>
        </authorList>
    </citation>
    <scope>NUCLEOTIDE SEQUENCE</scope>
    <source>
        <strain evidence="6">CBS 141.50</strain>
    </source>
</reference>
<dbReference type="Proteomes" id="UP001302676">
    <property type="component" value="Unassembled WGS sequence"/>
</dbReference>
<keyword evidence="4 5" id="KW-0472">Membrane</keyword>
<reference evidence="6" key="2">
    <citation type="submission" date="2023-05" db="EMBL/GenBank/DDBJ databases">
        <authorList>
            <consortium name="Lawrence Berkeley National Laboratory"/>
            <person name="Steindorff A."/>
            <person name="Hensen N."/>
            <person name="Bonometti L."/>
            <person name="Westerberg I."/>
            <person name="Brannstrom I.O."/>
            <person name="Guillou S."/>
            <person name="Cros-Aarteil S."/>
            <person name="Calhoun S."/>
            <person name="Haridas S."/>
            <person name="Kuo A."/>
            <person name="Mondo S."/>
            <person name="Pangilinan J."/>
            <person name="Riley R."/>
            <person name="Labutti K."/>
            <person name="Andreopoulos B."/>
            <person name="Lipzen A."/>
            <person name="Chen C."/>
            <person name="Yanf M."/>
            <person name="Daum C."/>
            <person name="Ng V."/>
            <person name="Clum A."/>
            <person name="Ohm R."/>
            <person name="Martin F."/>
            <person name="Silar P."/>
            <person name="Natvig D."/>
            <person name="Lalanne C."/>
            <person name="Gautier V."/>
            <person name="Ament-Velasquez S.L."/>
            <person name="Kruys A."/>
            <person name="Hutchinson M.I."/>
            <person name="Powell A.J."/>
            <person name="Barry K."/>
            <person name="Miller A.N."/>
            <person name="Grigoriev I.V."/>
            <person name="Debuchy R."/>
            <person name="Gladieux P."/>
            <person name="Thoren M.H."/>
            <person name="Johannesson H."/>
        </authorList>
    </citation>
    <scope>NUCLEOTIDE SEQUENCE</scope>
    <source>
        <strain evidence="6">CBS 141.50</strain>
    </source>
</reference>
<dbReference type="PANTHER" id="PTHR31465:SF13">
    <property type="entry name" value="RTA1 DOMAIN PROTEIN-RELATED"/>
    <property type="match status" value="1"/>
</dbReference>
<feature type="transmembrane region" description="Helical" evidence="5">
    <location>
        <begin position="118"/>
        <end position="141"/>
    </location>
</feature>
<comment type="caution">
    <text evidence="6">The sequence shown here is derived from an EMBL/GenBank/DDBJ whole genome shotgun (WGS) entry which is preliminary data.</text>
</comment>
<dbReference type="PANTHER" id="PTHR31465">
    <property type="entry name" value="PROTEIN RTA1-RELATED"/>
    <property type="match status" value="1"/>
</dbReference>
<feature type="transmembrane region" description="Helical" evidence="5">
    <location>
        <begin position="244"/>
        <end position="263"/>
    </location>
</feature>
<organism evidence="6 7">
    <name type="scientific">Dichotomopilus funicola</name>
    <dbReference type="NCBI Taxonomy" id="1934379"/>
    <lineage>
        <taxon>Eukaryota</taxon>
        <taxon>Fungi</taxon>
        <taxon>Dikarya</taxon>
        <taxon>Ascomycota</taxon>
        <taxon>Pezizomycotina</taxon>
        <taxon>Sordariomycetes</taxon>
        <taxon>Sordariomycetidae</taxon>
        <taxon>Sordariales</taxon>
        <taxon>Chaetomiaceae</taxon>
        <taxon>Dichotomopilus</taxon>
    </lineage>
</organism>
<protein>
    <submittedName>
        <fullName evidence="6">Protein RTA1</fullName>
    </submittedName>
</protein>
<feature type="transmembrane region" description="Helical" evidence="5">
    <location>
        <begin position="192"/>
        <end position="212"/>
    </location>
</feature>
<gene>
    <name evidence="6" type="ORF">C8A04DRAFT_34833</name>
</gene>
<evidence type="ECO:0000313" key="7">
    <source>
        <dbReference type="Proteomes" id="UP001302676"/>
    </source>
</evidence>
<evidence type="ECO:0000256" key="2">
    <source>
        <dbReference type="ARBA" id="ARBA00022692"/>
    </source>
</evidence>